<evidence type="ECO:0000313" key="2">
    <source>
        <dbReference type="EMBL" id="CAK0907833.1"/>
    </source>
</evidence>
<organism evidence="2 3">
    <name type="scientific">Prorocentrum cordatum</name>
    <dbReference type="NCBI Taxonomy" id="2364126"/>
    <lineage>
        <taxon>Eukaryota</taxon>
        <taxon>Sar</taxon>
        <taxon>Alveolata</taxon>
        <taxon>Dinophyceae</taxon>
        <taxon>Prorocentrales</taxon>
        <taxon>Prorocentraceae</taxon>
        <taxon>Prorocentrum</taxon>
    </lineage>
</organism>
<feature type="domain" description="Dienelactone hydrolase" evidence="1">
    <location>
        <begin position="47"/>
        <end position="263"/>
    </location>
</feature>
<sequence>MARLATLAMLSALRDGAAKIAMDVSYIADGMSSLGYMTYDDSVCTAESKCPVVVIIHDWTGMDEYEKQRACMVADMGYVAFAADIYGEDTPKASMSDWMAASTAHRQNATLYMSKIHGAVTQAMSYDFVDPARMAAIGYCFGGTGLINVALAGYSGFSGIEFPSGLLGVVSYHGGLSSGWLDPVAGSRPQLLVHSGTADDSNEDIMNLTRDLESVSAEYSISRYGYGVLHFFTEWDSSSPGFAMYSPMADQRSWEATERFFVELFDSGGGTPVGEPDLSAVPSSFTHMMVNYTAAGVDCQGFVIYDSSICTSSSKCPAVVVIQDWNGMDDYEMERAYLLAQQGYVAFAADIYGVDTPKADMSDWIAASTAHSQNASLYMSKIHGAVAQTMSWDVVDTANMAAIGYCFGGTGLINLALVGHSGLADVAPFPVGLKGVVSYHGGLASVQSAQSGTTRPKALILAGAQDTSISDAAVSALTDDLESVEASFEITRYGSGVVHSFTHWGMAMPQMGSAYDATADFRSWYATTKFLEEIFSDSTLGTQKSAVCELLPVQEDAASGAREAGSEVFCLTALALTGSVMTAIS</sequence>
<accession>A0ABN9Y9E6</accession>
<dbReference type="InterPro" id="IPR029058">
    <property type="entry name" value="AB_hydrolase_fold"/>
</dbReference>
<evidence type="ECO:0000259" key="1">
    <source>
        <dbReference type="Pfam" id="PF01738"/>
    </source>
</evidence>
<protein>
    <recommendedName>
        <fullName evidence="1">Dienelactone hydrolase domain-containing protein</fullName>
    </recommendedName>
</protein>
<feature type="domain" description="Dienelactone hydrolase" evidence="1">
    <location>
        <begin position="313"/>
        <end position="534"/>
    </location>
</feature>
<reference evidence="2" key="1">
    <citation type="submission" date="2023-10" db="EMBL/GenBank/DDBJ databases">
        <authorList>
            <person name="Chen Y."/>
            <person name="Shah S."/>
            <person name="Dougan E. K."/>
            <person name="Thang M."/>
            <person name="Chan C."/>
        </authorList>
    </citation>
    <scope>NUCLEOTIDE SEQUENCE [LARGE SCALE GENOMIC DNA]</scope>
</reference>
<evidence type="ECO:0000313" key="3">
    <source>
        <dbReference type="Proteomes" id="UP001189429"/>
    </source>
</evidence>
<dbReference type="EMBL" id="CAUYUJ010021926">
    <property type="protein sequence ID" value="CAK0907833.1"/>
    <property type="molecule type" value="Genomic_DNA"/>
</dbReference>
<dbReference type="PANTHER" id="PTHR22946">
    <property type="entry name" value="DIENELACTONE HYDROLASE DOMAIN-CONTAINING PROTEIN-RELATED"/>
    <property type="match status" value="1"/>
</dbReference>
<dbReference type="InterPro" id="IPR002925">
    <property type="entry name" value="Dienelactn_hydro"/>
</dbReference>
<dbReference type="PANTHER" id="PTHR22946:SF0">
    <property type="entry name" value="DIENELACTONE HYDROLASE DOMAIN-CONTAINING PROTEIN"/>
    <property type="match status" value="1"/>
</dbReference>
<dbReference type="SUPFAM" id="SSF53474">
    <property type="entry name" value="alpha/beta-Hydrolases"/>
    <property type="match status" value="2"/>
</dbReference>
<comment type="caution">
    <text evidence="2">The sequence shown here is derived from an EMBL/GenBank/DDBJ whole genome shotgun (WGS) entry which is preliminary data.</text>
</comment>
<dbReference type="Pfam" id="PF01738">
    <property type="entry name" value="DLH"/>
    <property type="match status" value="2"/>
</dbReference>
<dbReference type="Gene3D" id="3.40.50.1820">
    <property type="entry name" value="alpha/beta hydrolase"/>
    <property type="match status" value="2"/>
</dbReference>
<dbReference type="InterPro" id="IPR050261">
    <property type="entry name" value="FrsA_esterase"/>
</dbReference>
<name>A0ABN9Y9E6_9DINO</name>
<keyword evidence="3" id="KW-1185">Reference proteome</keyword>
<proteinExistence type="predicted"/>
<dbReference type="Proteomes" id="UP001189429">
    <property type="component" value="Unassembled WGS sequence"/>
</dbReference>
<gene>
    <name evidence="2" type="ORF">PCOR1329_LOCUS82719</name>
</gene>